<dbReference type="InterPro" id="IPR024079">
    <property type="entry name" value="MetalloPept_cat_dom_sf"/>
</dbReference>
<evidence type="ECO:0000313" key="5">
    <source>
        <dbReference type="Proteomes" id="UP001201812"/>
    </source>
</evidence>
<protein>
    <submittedName>
        <fullName evidence="4">Reprolysin (M12B) family zinc metalloprotease domain-containing protein</fullName>
    </submittedName>
</protein>
<dbReference type="EMBL" id="JAKKPZ010000001">
    <property type="protein sequence ID" value="KAI1729258.1"/>
    <property type="molecule type" value="Genomic_DNA"/>
</dbReference>
<accession>A0AAD4RB87</accession>
<dbReference type="SUPFAM" id="SSF57552">
    <property type="entry name" value="Blood coagulation inhibitor (disintegrin)"/>
    <property type="match status" value="1"/>
</dbReference>
<comment type="caution">
    <text evidence="1">Lacks conserved residue(s) required for the propagation of feature annotation.</text>
</comment>
<dbReference type="SMART" id="SM00050">
    <property type="entry name" value="DISIN"/>
    <property type="match status" value="1"/>
</dbReference>
<comment type="caution">
    <text evidence="4">The sequence shown here is derived from an EMBL/GenBank/DDBJ whole genome shotgun (WGS) entry which is preliminary data.</text>
</comment>
<name>A0AAD4RB87_9BILA</name>
<dbReference type="InterPro" id="IPR001590">
    <property type="entry name" value="Peptidase_M12B"/>
</dbReference>
<evidence type="ECO:0000259" key="2">
    <source>
        <dbReference type="PROSITE" id="PS50214"/>
    </source>
</evidence>
<dbReference type="Pfam" id="PF01421">
    <property type="entry name" value="Reprolysin"/>
    <property type="match status" value="1"/>
</dbReference>
<dbReference type="PROSITE" id="PS50215">
    <property type="entry name" value="ADAM_MEPRO"/>
    <property type="match status" value="1"/>
</dbReference>
<reference evidence="4" key="1">
    <citation type="submission" date="2022-01" db="EMBL/GenBank/DDBJ databases">
        <title>Genome Sequence Resource for Two Populations of Ditylenchus destructor, the Migratory Endoparasitic Phytonematode.</title>
        <authorList>
            <person name="Zhang H."/>
            <person name="Lin R."/>
            <person name="Xie B."/>
        </authorList>
    </citation>
    <scope>NUCLEOTIDE SEQUENCE</scope>
    <source>
        <strain evidence="4">BazhouSP</strain>
    </source>
</reference>
<dbReference type="Gene3D" id="3.40.390.10">
    <property type="entry name" value="Collagenase (Catalytic Domain)"/>
    <property type="match status" value="1"/>
</dbReference>
<feature type="domain" description="Disintegrin" evidence="2">
    <location>
        <begin position="449"/>
        <end position="502"/>
    </location>
</feature>
<keyword evidence="4" id="KW-0378">Hydrolase</keyword>
<dbReference type="PANTHER" id="PTHR11905">
    <property type="entry name" value="ADAM A DISINTEGRIN AND METALLOPROTEASE DOMAIN"/>
    <property type="match status" value="1"/>
</dbReference>
<evidence type="ECO:0000313" key="4">
    <source>
        <dbReference type="EMBL" id="KAI1729258.1"/>
    </source>
</evidence>
<organism evidence="4 5">
    <name type="scientific">Ditylenchus destructor</name>
    <dbReference type="NCBI Taxonomy" id="166010"/>
    <lineage>
        <taxon>Eukaryota</taxon>
        <taxon>Metazoa</taxon>
        <taxon>Ecdysozoa</taxon>
        <taxon>Nematoda</taxon>
        <taxon>Chromadorea</taxon>
        <taxon>Rhabditida</taxon>
        <taxon>Tylenchina</taxon>
        <taxon>Tylenchomorpha</taxon>
        <taxon>Sphaerularioidea</taxon>
        <taxon>Anguinidae</taxon>
        <taxon>Anguininae</taxon>
        <taxon>Ditylenchus</taxon>
    </lineage>
</organism>
<keyword evidence="4" id="KW-0482">Metalloprotease</keyword>
<dbReference type="GO" id="GO:0004222">
    <property type="term" value="F:metalloendopeptidase activity"/>
    <property type="evidence" value="ECO:0007669"/>
    <property type="project" value="InterPro"/>
</dbReference>
<dbReference type="SUPFAM" id="SSF55486">
    <property type="entry name" value="Metalloproteases ('zincins'), catalytic domain"/>
    <property type="match status" value="1"/>
</dbReference>
<gene>
    <name evidence="4" type="ORF">DdX_01487</name>
</gene>
<feature type="domain" description="Peptidase M12B" evidence="3">
    <location>
        <begin position="242"/>
        <end position="443"/>
    </location>
</feature>
<dbReference type="GO" id="GO:0006509">
    <property type="term" value="P:membrane protein ectodomain proteolysis"/>
    <property type="evidence" value="ECO:0007669"/>
    <property type="project" value="TreeGrafter"/>
</dbReference>
<dbReference type="InterPro" id="IPR001762">
    <property type="entry name" value="Disintegrin_dom"/>
</dbReference>
<dbReference type="PROSITE" id="PS50214">
    <property type="entry name" value="DISINTEGRIN_2"/>
    <property type="match status" value="1"/>
</dbReference>
<dbReference type="Gene3D" id="4.10.70.10">
    <property type="entry name" value="Disintegrin domain"/>
    <property type="match status" value="1"/>
</dbReference>
<keyword evidence="4" id="KW-0645">Protease</keyword>
<dbReference type="PANTHER" id="PTHR11905:SF248">
    <property type="entry name" value="DISINTEGRIN AND METALLOPROTEINASE DOMAIN-CONTAINING PROTEIN UNC-71"/>
    <property type="match status" value="1"/>
</dbReference>
<keyword evidence="5" id="KW-1185">Reference proteome</keyword>
<dbReference type="InterPro" id="IPR036436">
    <property type="entry name" value="Disintegrin_dom_sf"/>
</dbReference>
<dbReference type="Proteomes" id="UP001201812">
    <property type="component" value="Unassembled WGS sequence"/>
</dbReference>
<sequence length="502" mass="56154">MALVTQLLRSVSLSLCWPSPLPLLHSVLIDALRGFSLMCVSASLRHTQTNKHFISQLDEGTFEIVHPFQVRDKKERIGIDTHNYFLNNTVHYKHVVIVIRSNTVAGVRLKLVLTLNEHILLNETQFRKLDESGESNVASPVENCYYQGTVNGDPASLVAISTCNGLWGLIAFENGTTLGIWPLDGGDRGRRHPHVLYRIKWNRDAACGAVTQTPAQSLPLSAIMGHTSSLLKIKRDVTHQNKYLEVAIIGDYPFMKEFNYTESEALEFMLLSTNIADLIMARDLKIRLSVVYSEIWLDAQRVDLHNDVQQTLSGTIEYTTGHIYHVEKDATLMFTGGFFANSEMLTSSFSSICTARAVGLVRAVDAYAIHSSAQFLIHTLGHIIGIDDDSNECTCRNHNFPCIMNKQTGSIGSPFVWEFSKCSIARLHNVLQSEHVQCLLTRPFQKSRLHMCGNGIVDGDEECDCGRRDECLDPCCDPISCTLRSHAQCASHQPCCHRCEVF</sequence>
<evidence type="ECO:0000256" key="1">
    <source>
        <dbReference type="PROSITE-ProRule" id="PRU00276"/>
    </source>
</evidence>
<evidence type="ECO:0000259" key="3">
    <source>
        <dbReference type="PROSITE" id="PS50215"/>
    </source>
</evidence>
<dbReference type="AlphaFoldDB" id="A0AAD4RB87"/>
<proteinExistence type="predicted"/>